<sequence length="198" mass="22230">MKEVDPVIVFELSKEVSNLCEYRLNNEQQRLFTNWLQQKYFNEGRTKKCISSVKLILDGLISYNKNGENGENSKNPHATLRKASSSLLNIVRKYVTWDDDGTIHLKTYDPAYYSMQSEPTLAGALIPQFPQGYGQSVNPSVEGDVYPNPGYGQSVNPSAEGDVYPIAFCQLTEADLQYLNGEFMVENSSPVTRLAQTV</sequence>
<organism evidence="1 2">
    <name type="scientific">Ajellomyces capsulatus</name>
    <name type="common">Darling's disease fungus</name>
    <name type="synonym">Histoplasma capsulatum</name>
    <dbReference type="NCBI Taxonomy" id="5037"/>
    <lineage>
        <taxon>Eukaryota</taxon>
        <taxon>Fungi</taxon>
        <taxon>Dikarya</taxon>
        <taxon>Ascomycota</taxon>
        <taxon>Pezizomycotina</taxon>
        <taxon>Eurotiomycetes</taxon>
        <taxon>Eurotiomycetidae</taxon>
        <taxon>Onygenales</taxon>
        <taxon>Ajellomycetaceae</taxon>
        <taxon>Histoplasma</taxon>
    </lineage>
</organism>
<reference evidence="1" key="1">
    <citation type="submission" date="2021-01" db="EMBL/GenBank/DDBJ databases">
        <title>Chromosome-level genome assembly of a human fungal pathogen reveals clustering of transcriptionally co-regulated genes.</title>
        <authorList>
            <person name="Voorhies M."/>
            <person name="Cohen S."/>
            <person name="Shea T.P."/>
            <person name="Petrus S."/>
            <person name="Munoz J.F."/>
            <person name="Poplawski S."/>
            <person name="Goldman W.E."/>
            <person name="Michael T."/>
            <person name="Cuomo C.A."/>
            <person name="Sil A."/>
            <person name="Beyhan S."/>
        </authorList>
    </citation>
    <scope>NUCLEOTIDE SEQUENCE</scope>
    <source>
        <strain evidence="1">WU24</strain>
    </source>
</reference>
<protein>
    <submittedName>
        <fullName evidence="1">Uncharacterized protein</fullName>
    </submittedName>
</protein>
<name>A0A8A1M4K0_AJECA</name>
<gene>
    <name evidence="1" type="ORF">I7I51_05345</name>
</gene>
<dbReference type="AlphaFoldDB" id="A0A8A1M4K0"/>
<accession>A0A8A1M4K0</accession>
<evidence type="ECO:0000313" key="1">
    <source>
        <dbReference type="EMBL" id="QSS60545.1"/>
    </source>
</evidence>
<dbReference type="EMBL" id="CP069110">
    <property type="protein sequence ID" value="QSS60545.1"/>
    <property type="molecule type" value="Genomic_DNA"/>
</dbReference>
<proteinExistence type="predicted"/>
<dbReference type="Proteomes" id="UP000663671">
    <property type="component" value="Chromosome 4"/>
</dbReference>
<evidence type="ECO:0000313" key="2">
    <source>
        <dbReference type="Proteomes" id="UP000663671"/>
    </source>
</evidence>
<dbReference type="OrthoDB" id="10595479at2759"/>
<dbReference type="VEuPathDB" id="FungiDB:I7I51_05345"/>